<reference evidence="1" key="2">
    <citation type="submission" date="2014-07" db="EMBL/GenBank/DDBJ databases">
        <title>Initial genome analysis of the psychrotolerant acidophile Acidithiobacillus ferrivorans CF27: insights into iron and sulfur oxidation pathways and into biofilm formation.</title>
        <authorList>
            <person name="Talla E."/>
            <person name="Hedrich S."/>
            <person name="Mangenot S."/>
            <person name="Ji B."/>
            <person name="Johnson D.B."/>
            <person name="Barbe V."/>
            <person name="Bonnefoy V."/>
        </authorList>
    </citation>
    <scope>NUCLEOTIDE SEQUENCE [LARGE SCALE GENOMIC DNA]</scope>
    <source>
        <strain evidence="1">CF27</strain>
    </source>
</reference>
<dbReference type="EMBL" id="LT841305">
    <property type="protein sequence ID" value="SMH64557.1"/>
    <property type="molecule type" value="Genomic_DNA"/>
</dbReference>
<protein>
    <submittedName>
        <fullName evidence="1">Uncharacterized protein</fullName>
    </submittedName>
</protein>
<dbReference type="EMBL" id="CCCS020000035">
    <property type="protein sequence ID" value="CDQ10527.1"/>
    <property type="molecule type" value="Genomic_DNA"/>
</dbReference>
<reference evidence="1" key="1">
    <citation type="submission" date="2014-03" db="EMBL/GenBank/DDBJ databases">
        <authorList>
            <person name="Genoscope - CEA"/>
        </authorList>
    </citation>
    <scope>NUCLEOTIDE SEQUENCE [LARGE SCALE GENOMIC DNA]</scope>
    <source>
        <strain evidence="1">CF27</strain>
    </source>
</reference>
<evidence type="ECO:0000313" key="2">
    <source>
        <dbReference type="EMBL" id="SMH64557.1"/>
    </source>
</evidence>
<reference evidence="2 3" key="3">
    <citation type="submission" date="2017-03" db="EMBL/GenBank/DDBJ databases">
        <authorList>
            <person name="Regsiter A."/>
            <person name="William W."/>
        </authorList>
    </citation>
    <scope>NUCLEOTIDE SEQUENCE [LARGE SCALE GENOMIC DNA]</scope>
    <source>
        <strain evidence="2">PRJEB5721</strain>
    </source>
</reference>
<name>A0A060UPL0_9PROT</name>
<accession>A0A060UPL0</accession>
<dbReference type="Proteomes" id="UP000193925">
    <property type="component" value="Chromosome AFERRI"/>
</dbReference>
<evidence type="ECO:0000313" key="1">
    <source>
        <dbReference type="EMBL" id="CDQ10527.1"/>
    </source>
</evidence>
<organism evidence="1">
    <name type="scientific">Acidithiobacillus ferrivorans</name>
    <dbReference type="NCBI Taxonomy" id="160808"/>
    <lineage>
        <taxon>Bacteria</taxon>
        <taxon>Pseudomonadati</taxon>
        <taxon>Pseudomonadota</taxon>
        <taxon>Acidithiobacillia</taxon>
        <taxon>Acidithiobacillales</taxon>
        <taxon>Acidithiobacillaceae</taxon>
        <taxon>Acidithiobacillus</taxon>
    </lineage>
</organism>
<keyword evidence="3" id="KW-1185">Reference proteome</keyword>
<sequence>MSHKLELRETQRILWMADKTQTHLETIRLKRRWYGMRKQSRITGGHDRGPRTTVLRKR</sequence>
<dbReference type="AlphaFoldDB" id="A0A060UPL0"/>
<gene>
    <name evidence="2" type="ORF">AFERRI_10590</name>
    <name evidence="1" type="ORF">AFERRI_400308</name>
</gene>
<proteinExistence type="predicted"/>
<evidence type="ECO:0000313" key="3">
    <source>
        <dbReference type="Proteomes" id="UP000193925"/>
    </source>
</evidence>